<dbReference type="InterPro" id="IPR012944">
    <property type="entry name" value="SusD_RagB_dom"/>
</dbReference>
<evidence type="ECO:0000256" key="5">
    <source>
        <dbReference type="ARBA" id="ARBA00023237"/>
    </source>
</evidence>
<dbReference type="EMBL" id="JALNUB010000004">
    <property type="protein sequence ID" value="MCK8141633.1"/>
    <property type="molecule type" value="Genomic_DNA"/>
</dbReference>
<reference evidence="8" key="1">
    <citation type="submission" date="2022-04" db="EMBL/GenBank/DDBJ databases">
        <title>Flavobacterium pygoscelis sp. nov. isolated from Chinstrap chick (Pygoscelis antarcticus).</title>
        <authorList>
            <person name="Irgang R."/>
            <person name="Poblete-Morales M."/>
            <person name="Avendano-Herrera R."/>
        </authorList>
    </citation>
    <scope>NUCLEOTIDE SEQUENCE</scope>
    <source>
        <strain evidence="8">I-SCBP12n</strain>
    </source>
</reference>
<keyword evidence="4" id="KW-0472">Membrane</keyword>
<gene>
    <name evidence="8" type="ORF">MW871_06965</name>
</gene>
<dbReference type="InterPro" id="IPR011990">
    <property type="entry name" value="TPR-like_helical_dom_sf"/>
</dbReference>
<protein>
    <submittedName>
        <fullName evidence="8">RagB/SusD family nutrient uptake outer membrane protein</fullName>
    </submittedName>
</protein>
<evidence type="ECO:0000256" key="4">
    <source>
        <dbReference type="ARBA" id="ARBA00023136"/>
    </source>
</evidence>
<keyword evidence="9" id="KW-1185">Reference proteome</keyword>
<feature type="domain" description="SusD-like N-terminal" evidence="7">
    <location>
        <begin position="23"/>
        <end position="223"/>
    </location>
</feature>
<keyword evidence="5" id="KW-0998">Cell outer membrane</keyword>
<dbReference type="RefSeq" id="WP_248428057.1">
    <property type="nucleotide sequence ID" value="NZ_JALNUB010000004.1"/>
</dbReference>
<keyword evidence="3" id="KW-0732">Signal</keyword>
<dbReference type="Pfam" id="PF14322">
    <property type="entry name" value="SusD-like_3"/>
    <property type="match status" value="1"/>
</dbReference>
<evidence type="ECO:0000259" key="7">
    <source>
        <dbReference type="Pfam" id="PF14322"/>
    </source>
</evidence>
<comment type="similarity">
    <text evidence="2">Belongs to the SusD family.</text>
</comment>
<proteinExistence type="inferred from homology"/>
<feature type="domain" description="RagB/SusD" evidence="6">
    <location>
        <begin position="318"/>
        <end position="424"/>
    </location>
</feature>
<evidence type="ECO:0000256" key="2">
    <source>
        <dbReference type="ARBA" id="ARBA00006275"/>
    </source>
</evidence>
<dbReference type="InterPro" id="IPR033985">
    <property type="entry name" value="SusD-like_N"/>
</dbReference>
<evidence type="ECO:0000259" key="6">
    <source>
        <dbReference type="Pfam" id="PF07980"/>
    </source>
</evidence>
<dbReference type="GO" id="GO:0009279">
    <property type="term" value="C:cell outer membrane"/>
    <property type="evidence" value="ECO:0007669"/>
    <property type="project" value="UniProtKB-SubCell"/>
</dbReference>
<dbReference type="PROSITE" id="PS51257">
    <property type="entry name" value="PROKAR_LIPOPROTEIN"/>
    <property type="match status" value="1"/>
</dbReference>
<sequence length="439" mass="50154">MKNITKYILLFITVVAVTSCDNYLDVKPVGKVIPETLNDFRAVLTKGYEVYPQHKSLTSLRGDELMLNEYSDDLVYYKDIYIWKDANPDRLTTDFQYQQLYNVIFYSNVVINEASKKVSDSPEKNQLIGEAHALRAMAYFDLINLFAKPYNPATAPTDKGVPLALKIDLEQAYVPESVAAIYNQIQLDKEQAKSLLNIETQVKGINYRFSKAALYAFESRIYLYQKEWSKALEAVNNALAYKNELVNLNTKSVLPNNYDTAESILALEDTFINSLKSASYVSVDLIAAFNKQTDLRFPIYFLANGSRFKFKKGGELNQKSSFRTAELYLTKAETLNEVNNLAAAKTTLLTFIEKRYTAAGFDQLTLEINAMDKVALSNFISQERQREFTVEGHRWFDLRRASQKQIVHMLDGTSYTLTQNDPRYTLPFPANVRLNNPDL</sequence>
<name>A0A9X1XRG0_9FLAO</name>
<comment type="caution">
    <text evidence="8">The sequence shown here is derived from an EMBL/GenBank/DDBJ whole genome shotgun (WGS) entry which is preliminary data.</text>
</comment>
<dbReference type="AlphaFoldDB" id="A0A9X1XRG0"/>
<accession>A0A9X1XRG0</accession>
<evidence type="ECO:0000313" key="8">
    <source>
        <dbReference type="EMBL" id="MCK8141633.1"/>
    </source>
</evidence>
<evidence type="ECO:0000313" key="9">
    <source>
        <dbReference type="Proteomes" id="UP001139260"/>
    </source>
</evidence>
<dbReference type="Gene3D" id="1.25.40.390">
    <property type="match status" value="1"/>
</dbReference>
<evidence type="ECO:0000256" key="1">
    <source>
        <dbReference type="ARBA" id="ARBA00004442"/>
    </source>
</evidence>
<dbReference type="Pfam" id="PF07980">
    <property type="entry name" value="SusD_RagB"/>
    <property type="match status" value="1"/>
</dbReference>
<dbReference type="SUPFAM" id="SSF48452">
    <property type="entry name" value="TPR-like"/>
    <property type="match status" value="1"/>
</dbReference>
<dbReference type="Proteomes" id="UP001139260">
    <property type="component" value="Unassembled WGS sequence"/>
</dbReference>
<comment type="subcellular location">
    <subcellularLocation>
        <location evidence="1">Cell outer membrane</location>
    </subcellularLocation>
</comment>
<organism evidence="8 9">
    <name type="scientific">Flavobacterium pygoscelis</name>
    <dbReference type="NCBI Taxonomy" id="2893176"/>
    <lineage>
        <taxon>Bacteria</taxon>
        <taxon>Pseudomonadati</taxon>
        <taxon>Bacteroidota</taxon>
        <taxon>Flavobacteriia</taxon>
        <taxon>Flavobacteriales</taxon>
        <taxon>Flavobacteriaceae</taxon>
        <taxon>Flavobacterium</taxon>
    </lineage>
</organism>
<evidence type="ECO:0000256" key="3">
    <source>
        <dbReference type="ARBA" id="ARBA00022729"/>
    </source>
</evidence>